<evidence type="ECO:0000313" key="15">
    <source>
        <dbReference type="Proteomes" id="UP000663864"/>
    </source>
</evidence>
<dbReference type="InterPro" id="IPR001881">
    <property type="entry name" value="EGF-like_Ca-bd_dom"/>
</dbReference>
<dbReference type="SUPFAM" id="SSF57196">
    <property type="entry name" value="EGF/Laminin"/>
    <property type="match status" value="3"/>
</dbReference>
<proteinExistence type="inferred from homology"/>
<feature type="domain" description="EGF-like" evidence="13">
    <location>
        <begin position="457"/>
        <end position="497"/>
    </location>
</feature>
<accession>A0A814C7F2</accession>
<dbReference type="Pfam" id="PF22914">
    <property type="entry name" value="Fibulin_C"/>
    <property type="match status" value="1"/>
</dbReference>
<dbReference type="GO" id="GO:0005509">
    <property type="term" value="F:calcium ion binding"/>
    <property type="evidence" value="ECO:0007669"/>
    <property type="project" value="InterPro"/>
</dbReference>
<dbReference type="PANTHER" id="PTHR24050:SF27">
    <property type="entry name" value="FIBRILLIN-1"/>
    <property type="match status" value="1"/>
</dbReference>
<evidence type="ECO:0000256" key="11">
    <source>
        <dbReference type="PROSITE-ProRule" id="PRU00076"/>
    </source>
</evidence>
<dbReference type="FunFam" id="2.10.25.10:FF:000005">
    <property type="entry name" value="Fibrillin 2"/>
    <property type="match status" value="1"/>
</dbReference>
<dbReference type="PROSITE" id="PS50026">
    <property type="entry name" value="EGF_3"/>
    <property type="match status" value="4"/>
</dbReference>
<reference evidence="14" key="1">
    <citation type="submission" date="2021-02" db="EMBL/GenBank/DDBJ databases">
        <authorList>
            <person name="Nowell W R."/>
        </authorList>
    </citation>
    <scope>NUCLEOTIDE SEQUENCE</scope>
</reference>
<feature type="domain" description="EGF-like" evidence="13">
    <location>
        <begin position="373"/>
        <end position="411"/>
    </location>
</feature>
<comment type="caution">
    <text evidence="14">The sequence shown here is derived from an EMBL/GenBank/DDBJ whole genome shotgun (WGS) entry which is preliminary data.</text>
</comment>
<evidence type="ECO:0000256" key="1">
    <source>
        <dbReference type="ARBA" id="ARBA00004498"/>
    </source>
</evidence>
<dbReference type="SMART" id="SM00179">
    <property type="entry name" value="EGF_CA"/>
    <property type="match status" value="9"/>
</dbReference>
<dbReference type="InterPro" id="IPR018097">
    <property type="entry name" value="EGF_Ca-bd_CS"/>
</dbReference>
<keyword evidence="12" id="KW-1133">Transmembrane helix</keyword>
<dbReference type="Proteomes" id="UP000663864">
    <property type="component" value="Unassembled WGS sequence"/>
</dbReference>
<feature type="domain" description="EGF-like" evidence="13">
    <location>
        <begin position="414"/>
        <end position="456"/>
    </location>
</feature>
<name>A0A814C7F2_9BILA</name>
<dbReference type="PROSITE" id="PS01186">
    <property type="entry name" value="EGF_2"/>
    <property type="match status" value="3"/>
</dbReference>
<dbReference type="PANTHER" id="PTHR24050">
    <property type="entry name" value="PA14 DOMAIN-CONTAINING PROTEIN"/>
    <property type="match status" value="1"/>
</dbReference>
<dbReference type="InterPro" id="IPR000152">
    <property type="entry name" value="EGF-type_Asp/Asn_hydroxyl_site"/>
</dbReference>
<comment type="caution">
    <text evidence="11">Lacks conserved residue(s) required for the propagation of feature annotation.</text>
</comment>
<dbReference type="GO" id="GO:0071944">
    <property type="term" value="C:cell periphery"/>
    <property type="evidence" value="ECO:0007669"/>
    <property type="project" value="UniProtKB-ARBA"/>
</dbReference>
<dbReference type="InterPro" id="IPR055088">
    <property type="entry name" value="Fibulin_C"/>
</dbReference>
<keyword evidence="7" id="KW-0677">Repeat</keyword>
<evidence type="ECO:0000256" key="5">
    <source>
        <dbReference type="ARBA" id="ARBA00022536"/>
    </source>
</evidence>
<keyword evidence="10" id="KW-0325">Glycoprotein</keyword>
<feature type="domain" description="EGF-like" evidence="13">
    <location>
        <begin position="498"/>
        <end position="537"/>
    </location>
</feature>
<keyword evidence="6" id="KW-0732">Signal</keyword>
<dbReference type="GO" id="GO:0005576">
    <property type="term" value="C:extracellular region"/>
    <property type="evidence" value="ECO:0007669"/>
    <property type="project" value="InterPro"/>
</dbReference>
<dbReference type="PROSITE" id="PS00010">
    <property type="entry name" value="ASX_HYDROXYL"/>
    <property type="match status" value="4"/>
</dbReference>
<dbReference type="EMBL" id="CAJNOT010000310">
    <property type="protein sequence ID" value="CAF0936269.1"/>
    <property type="molecule type" value="Genomic_DNA"/>
</dbReference>
<dbReference type="InterPro" id="IPR049883">
    <property type="entry name" value="NOTCH1_EGF-like"/>
</dbReference>
<keyword evidence="5 11" id="KW-0245">EGF-like domain</keyword>
<dbReference type="SUPFAM" id="SSF57184">
    <property type="entry name" value="Growth factor receptor domain"/>
    <property type="match status" value="2"/>
</dbReference>
<dbReference type="Gene3D" id="2.10.25.10">
    <property type="entry name" value="Laminin"/>
    <property type="match status" value="9"/>
</dbReference>
<comment type="subcellular location">
    <subcellularLocation>
        <location evidence="1">Secreted</location>
        <location evidence="1">Extracellular space</location>
        <location evidence="1">Extracellular matrix</location>
    </subcellularLocation>
</comment>
<dbReference type="FunFam" id="2.10.25.10:FF:000014">
    <property type="entry name" value="Latent-transforming growth factor beta-binding protein 3"/>
    <property type="match status" value="1"/>
</dbReference>
<comment type="similarity">
    <text evidence="2">Belongs to the fibulin family.</text>
</comment>
<sequence>MHLALVQKIMYLFSNIVIILLVYLTISSLMTDAFRNNAEECCETGRIQAERNKTCSLKSHLLTTNNDTNTTNYCPYLTHICCLSNLRHYFCEEGINTALRLLPCNETKLQLIDTYKLCCRCCELGVQAGRHLEDCDPVPVLDEKCGEQFTNCCKKAKSLNCDTGFEMGEYGRCRDINECLSSPCPETMKCENTPGSYQCIEGCESGYIWSLKYGECRDIDECALHKHNCTHGHRCENMPGSYRCIRERNCGTGYQVDPHTQTCMDIDECEQGIDECRPGYICKNVPGTYRCQPQNCTLGEKFNAFFGRCEKVQCQPGFNVTLFGKCADINECAQKPGPCQSTERCDNTVGSYRCVQTFSCASGLEMKDLKCFDIDECTLGNHTCPSPAVCKNTYGSFYCECPLGFIFKYGVCVDDDECVRGNVVCPINAYCRNTPGSYACECIAGYKMIAERAFCEDIDECQTSSDTCEQKCINVQGSYYCLCQEGYRLNGDRRTCRDLDECSMIPNLCQYHCVNTPGSYKCICPSGFTLERSRQCQDIDECALSTHKCRNDDVCVNLLGGHRCYSVKCPEGYDKIGNNRCQLSTRWCQQHQNDKDLRCTIKKPVKYVYSFISLPAKMRTPMEIFRIRNSQLQANQYAEFDLRLIDAFDPFTKLSSTTLDNFQLKNYPPHNAHLIVIRELSAFQEIELNIEMKIYTNNILNSISIMKILIYVSQYDFYP</sequence>
<evidence type="ECO:0000256" key="10">
    <source>
        <dbReference type="ARBA" id="ARBA00023180"/>
    </source>
</evidence>
<dbReference type="PROSITE" id="PS01177">
    <property type="entry name" value="ANAPHYLATOXIN_1"/>
    <property type="match status" value="1"/>
</dbReference>
<organism evidence="14 15">
    <name type="scientific">Rotaria sordida</name>
    <dbReference type="NCBI Taxonomy" id="392033"/>
    <lineage>
        <taxon>Eukaryota</taxon>
        <taxon>Metazoa</taxon>
        <taxon>Spiralia</taxon>
        <taxon>Gnathifera</taxon>
        <taxon>Rotifera</taxon>
        <taxon>Eurotatoria</taxon>
        <taxon>Bdelloidea</taxon>
        <taxon>Philodinida</taxon>
        <taxon>Philodinidae</taxon>
        <taxon>Rotaria</taxon>
    </lineage>
</organism>
<evidence type="ECO:0000256" key="8">
    <source>
        <dbReference type="ARBA" id="ARBA00022837"/>
    </source>
</evidence>
<dbReference type="SMART" id="SM00181">
    <property type="entry name" value="EGF"/>
    <property type="match status" value="9"/>
</dbReference>
<keyword evidence="12" id="KW-0472">Membrane</keyword>
<evidence type="ECO:0000259" key="13">
    <source>
        <dbReference type="PROSITE" id="PS50026"/>
    </source>
</evidence>
<keyword evidence="4" id="KW-0272">Extracellular matrix</keyword>
<dbReference type="InterPro" id="IPR000742">
    <property type="entry name" value="EGF"/>
</dbReference>
<evidence type="ECO:0000256" key="9">
    <source>
        <dbReference type="ARBA" id="ARBA00023157"/>
    </source>
</evidence>
<feature type="transmembrane region" description="Helical" evidence="12">
    <location>
        <begin position="12"/>
        <end position="30"/>
    </location>
</feature>
<dbReference type="InterPro" id="IPR000020">
    <property type="entry name" value="Anaphylatoxin/fibulin"/>
</dbReference>
<dbReference type="Pfam" id="PF07645">
    <property type="entry name" value="EGF_CA"/>
    <property type="match status" value="9"/>
</dbReference>
<dbReference type="FunFam" id="2.10.25.10:FF:000010">
    <property type="entry name" value="Pro-epidermal growth factor"/>
    <property type="match status" value="1"/>
</dbReference>
<evidence type="ECO:0000256" key="2">
    <source>
        <dbReference type="ARBA" id="ARBA00006127"/>
    </source>
</evidence>
<evidence type="ECO:0000256" key="12">
    <source>
        <dbReference type="SAM" id="Phobius"/>
    </source>
</evidence>
<dbReference type="AlphaFoldDB" id="A0A814C7F2"/>
<evidence type="ECO:0000313" key="14">
    <source>
        <dbReference type="EMBL" id="CAF0936269.1"/>
    </source>
</evidence>
<evidence type="ECO:0000256" key="4">
    <source>
        <dbReference type="ARBA" id="ARBA00022530"/>
    </source>
</evidence>
<keyword evidence="9" id="KW-1015">Disulfide bond</keyword>
<keyword evidence="12" id="KW-0812">Transmembrane</keyword>
<evidence type="ECO:0000256" key="3">
    <source>
        <dbReference type="ARBA" id="ARBA00022525"/>
    </source>
</evidence>
<protein>
    <recommendedName>
        <fullName evidence="13">EGF-like domain-containing protein</fullName>
    </recommendedName>
</protein>
<gene>
    <name evidence="14" type="ORF">ZHD862_LOCUS9216</name>
</gene>
<evidence type="ECO:0000256" key="7">
    <source>
        <dbReference type="ARBA" id="ARBA00022737"/>
    </source>
</evidence>
<keyword evidence="8" id="KW-0106">Calcium</keyword>
<evidence type="ECO:0000256" key="6">
    <source>
        <dbReference type="ARBA" id="ARBA00022729"/>
    </source>
</evidence>
<dbReference type="PROSITE" id="PS01187">
    <property type="entry name" value="EGF_CA"/>
    <property type="match status" value="2"/>
</dbReference>
<keyword evidence="3" id="KW-0964">Secreted</keyword>
<dbReference type="CDD" id="cd00054">
    <property type="entry name" value="EGF_CA"/>
    <property type="match status" value="6"/>
</dbReference>
<dbReference type="InterPro" id="IPR052235">
    <property type="entry name" value="Nephronectin_domain"/>
</dbReference>
<dbReference type="InterPro" id="IPR009030">
    <property type="entry name" value="Growth_fac_rcpt_cys_sf"/>
</dbReference>
<dbReference type="FunFam" id="2.10.25.10:FF:000038">
    <property type="entry name" value="Fibrillin 2"/>
    <property type="match status" value="2"/>
</dbReference>